<sequence>MAKKTIPFALLQLLHALLGPNRTPAAPDRTPAPDNAPASNNTPAPGNTPAPDDTPASDNTPAPDHMRADDDMPGIPVTENSSERPIELLPMSTPSQPPPIQNHPAPPLPAPTLQNNGTPSAIDITGMYKERNVSENGTVKHHGEARDWRNKGTEQTRSRRHLVHTRVLRGHPRSQVRRRTERRNAIMNHYRQARNSRFRKTNQWKFRRYIVHTWVSEGYPQFQVRRKYTKIGSLPR</sequence>
<protein>
    <submittedName>
        <fullName evidence="3">Uncharacterized protein</fullName>
    </submittedName>
</protein>
<proteinExistence type="predicted"/>
<dbReference type="AlphaFoldDB" id="A0A2T2NZC3"/>
<feature type="compositionally biased region" description="Low complexity" evidence="1">
    <location>
        <begin position="21"/>
        <end position="56"/>
    </location>
</feature>
<name>A0A2T2NZC3_CORCC</name>
<reference evidence="3 4" key="1">
    <citation type="journal article" date="2018" name="Front. Microbiol.">
        <title>Genome-Wide Analysis of Corynespora cassiicola Leaf Fall Disease Putative Effectors.</title>
        <authorList>
            <person name="Lopez D."/>
            <person name="Ribeiro S."/>
            <person name="Label P."/>
            <person name="Fumanal B."/>
            <person name="Venisse J.S."/>
            <person name="Kohler A."/>
            <person name="de Oliveira R.R."/>
            <person name="Labutti K."/>
            <person name="Lipzen A."/>
            <person name="Lail K."/>
            <person name="Bauer D."/>
            <person name="Ohm R.A."/>
            <person name="Barry K.W."/>
            <person name="Spatafora J."/>
            <person name="Grigoriev I.V."/>
            <person name="Martin F.M."/>
            <person name="Pujade-Renaud V."/>
        </authorList>
    </citation>
    <scope>NUCLEOTIDE SEQUENCE [LARGE SCALE GENOMIC DNA]</scope>
    <source>
        <strain evidence="3 4">Philippines</strain>
    </source>
</reference>
<evidence type="ECO:0000256" key="1">
    <source>
        <dbReference type="SAM" id="MobiDB-lite"/>
    </source>
</evidence>
<evidence type="ECO:0000256" key="2">
    <source>
        <dbReference type="SAM" id="SignalP"/>
    </source>
</evidence>
<keyword evidence="4" id="KW-1185">Reference proteome</keyword>
<dbReference type="EMBL" id="KZ678131">
    <property type="protein sequence ID" value="PSN70626.1"/>
    <property type="molecule type" value="Genomic_DNA"/>
</dbReference>
<keyword evidence="2" id="KW-0732">Signal</keyword>
<feature type="signal peptide" evidence="2">
    <location>
        <begin position="1"/>
        <end position="25"/>
    </location>
</feature>
<evidence type="ECO:0000313" key="3">
    <source>
        <dbReference type="EMBL" id="PSN70626.1"/>
    </source>
</evidence>
<feature type="chain" id="PRO_5015411885" evidence="2">
    <location>
        <begin position="26"/>
        <end position="236"/>
    </location>
</feature>
<accession>A0A2T2NZC3</accession>
<gene>
    <name evidence="3" type="ORF">BS50DRAFT_584229</name>
</gene>
<organism evidence="3 4">
    <name type="scientific">Corynespora cassiicola Philippines</name>
    <dbReference type="NCBI Taxonomy" id="1448308"/>
    <lineage>
        <taxon>Eukaryota</taxon>
        <taxon>Fungi</taxon>
        <taxon>Dikarya</taxon>
        <taxon>Ascomycota</taxon>
        <taxon>Pezizomycotina</taxon>
        <taxon>Dothideomycetes</taxon>
        <taxon>Pleosporomycetidae</taxon>
        <taxon>Pleosporales</taxon>
        <taxon>Corynesporascaceae</taxon>
        <taxon>Corynespora</taxon>
    </lineage>
</organism>
<evidence type="ECO:0000313" key="4">
    <source>
        <dbReference type="Proteomes" id="UP000240883"/>
    </source>
</evidence>
<feature type="region of interest" description="Disordered" evidence="1">
    <location>
        <begin position="21"/>
        <end position="80"/>
    </location>
</feature>
<dbReference type="Proteomes" id="UP000240883">
    <property type="component" value="Unassembled WGS sequence"/>
</dbReference>